<reference evidence="3" key="1">
    <citation type="submission" date="2021-01" db="EMBL/GenBank/DDBJ databases">
        <title>Genome public.</title>
        <authorList>
            <person name="Liu C."/>
            <person name="Sun Q."/>
        </authorList>
    </citation>
    <scope>NUCLEOTIDE SEQUENCE</scope>
    <source>
        <strain evidence="3">M6</strain>
    </source>
</reference>
<organism evidence="3 4">
    <name type="scientific">Ruminococcus difficilis</name>
    <dbReference type="NCBI Taxonomy" id="2763069"/>
    <lineage>
        <taxon>Bacteria</taxon>
        <taxon>Bacillati</taxon>
        <taxon>Bacillota</taxon>
        <taxon>Clostridia</taxon>
        <taxon>Eubacteriales</taxon>
        <taxon>Oscillospiraceae</taxon>
        <taxon>Ruminococcus</taxon>
    </lineage>
</organism>
<accession>A0A934U490</accession>
<dbReference type="GO" id="GO:0004553">
    <property type="term" value="F:hydrolase activity, hydrolyzing O-glycosyl compounds"/>
    <property type="evidence" value="ECO:0007669"/>
    <property type="project" value="InterPro"/>
</dbReference>
<keyword evidence="1" id="KW-0732">Signal</keyword>
<dbReference type="RefSeq" id="WP_201427212.1">
    <property type="nucleotide sequence ID" value="NZ_JAEQMG010000048.1"/>
</dbReference>
<comment type="caution">
    <text evidence="3">The sequence shown here is derived from an EMBL/GenBank/DDBJ whole genome shotgun (WGS) entry which is preliminary data.</text>
</comment>
<dbReference type="InterPro" id="IPR036439">
    <property type="entry name" value="Dockerin_dom_sf"/>
</dbReference>
<name>A0A934U490_9FIRM</name>
<dbReference type="InterPro" id="IPR018247">
    <property type="entry name" value="EF_Hand_1_Ca_BS"/>
</dbReference>
<dbReference type="Pfam" id="PF00404">
    <property type="entry name" value="Dockerin_1"/>
    <property type="match status" value="1"/>
</dbReference>
<dbReference type="SUPFAM" id="SSF54001">
    <property type="entry name" value="Cysteine proteinases"/>
    <property type="match status" value="1"/>
</dbReference>
<dbReference type="SUPFAM" id="SSF63446">
    <property type="entry name" value="Type I dockerin domain"/>
    <property type="match status" value="1"/>
</dbReference>
<feature type="domain" description="Dockerin" evidence="2">
    <location>
        <begin position="545"/>
        <end position="613"/>
    </location>
</feature>
<dbReference type="PROSITE" id="PS00018">
    <property type="entry name" value="EF_HAND_1"/>
    <property type="match status" value="1"/>
</dbReference>
<protein>
    <recommendedName>
        <fullName evidence="2">Dockerin domain-containing protein</fullName>
    </recommendedName>
</protein>
<dbReference type="InterPro" id="IPR016134">
    <property type="entry name" value="Dockerin_dom"/>
</dbReference>
<evidence type="ECO:0000313" key="3">
    <source>
        <dbReference type="EMBL" id="MBK6088314.1"/>
    </source>
</evidence>
<keyword evidence="4" id="KW-1185">Reference proteome</keyword>
<dbReference type="GO" id="GO:0000272">
    <property type="term" value="P:polysaccharide catabolic process"/>
    <property type="evidence" value="ECO:0007669"/>
    <property type="project" value="InterPro"/>
</dbReference>
<evidence type="ECO:0000313" key="4">
    <source>
        <dbReference type="Proteomes" id="UP000633365"/>
    </source>
</evidence>
<dbReference type="PROSITE" id="PS51766">
    <property type="entry name" value="DOCKERIN"/>
    <property type="match status" value="1"/>
</dbReference>
<dbReference type="AlphaFoldDB" id="A0A934U490"/>
<dbReference type="Gene3D" id="1.10.1330.10">
    <property type="entry name" value="Dockerin domain"/>
    <property type="match status" value="1"/>
</dbReference>
<evidence type="ECO:0000256" key="1">
    <source>
        <dbReference type="SAM" id="SignalP"/>
    </source>
</evidence>
<feature type="signal peptide" evidence="1">
    <location>
        <begin position="1"/>
        <end position="29"/>
    </location>
</feature>
<sequence>MKTNWNRRIFSLVLCMALLLTGFPVAVYAQEAQPTGEITGSGDVENETPIEVDVAKAEDVPVDGSFTLTDDGEPVLEVKHQNERAVTGAFDGTMMNGFYTADFVMPDTGYNVFLTGLTKNNVARIKKAIIDNYVEGKLFEMKNLGFIDVEKTWYGDDDDLMCGPATASNMLVGSGWAAQAGFTNSDDVFEKVLEAFPNRGTDKATVFSWFFSGVAENWEYDSPGFGGYFPQYDCFDMIKGYDFDEETEAIYNRLREGYTAELSLDLYRFEEYSYFGLHAVTLWGFVTDPNYPADSKEHYKYIFVTDSDSNLAKKGKDRRTAPDVMSMIPIEYKKLKNRGWYYWYSDPTVCDVSISTAYVLKPYSPDIPFETSPDATLDKSTSPDAAIYDLKLTDEPKDYERFDELDHEEVISDPNFWSDDYDPCVKRYWYFKESKTEFSKDATIYFCPYLRNQSAVDYFNQEEGISTRLTVTDAQEEVVLQKSYALPNSIRIPTTDYYLGYLFYSFKAQLPPGEYTATVEVNPNHTVPEALYFNNTKSVDFKVIGPQLLGDTDEDGKITILDVTQIQRVLAGSKNPTASIKKLGDVDQNGDLDVVDATLLQRWLLGLDQELTIGEKV</sequence>
<dbReference type="Proteomes" id="UP000633365">
    <property type="component" value="Unassembled WGS sequence"/>
</dbReference>
<proteinExistence type="predicted"/>
<dbReference type="InterPro" id="IPR038765">
    <property type="entry name" value="Papain-like_cys_pep_sf"/>
</dbReference>
<dbReference type="EMBL" id="JAEQMG010000048">
    <property type="protein sequence ID" value="MBK6088314.1"/>
    <property type="molecule type" value="Genomic_DNA"/>
</dbReference>
<gene>
    <name evidence="3" type="ORF">JKK62_06525</name>
</gene>
<feature type="chain" id="PRO_5037987399" description="Dockerin domain-containing protein" evidence="1">
    <location>
        <begin position="30"/>
        <end position="617"/>
    </location>
</feature>
<dbReference type="CDD" id="cd14256">
    <property type="entry name" value="Dockerin_I"/>
    <property type="match status" value="1"/>
</dbReference>
<evidence type="ECO:0000259" key="2">
    <source>
        <dbReference type="PROSITE" id="PS51766"/>
    </source>
</evidence>
<dbReference type="InterPro" id="IPR002105">
    <property type="entry name" value="Dockerin_1_rpt"/>
</dbReference>